<dbReference type="PANTHER" id="PTHR45772">
    <property type="entry name" value="CONSERVED COMPONENT OF ABC TRANSPORTER FOR NATURAL AMINO ACIDS-RELATED"/>
    <property type="match status" value="1"/>
</dbReference>
<keyword evidence="8 9" id="KW-0472">Membrane</keyword>
<evidence type="ECO:0000256" key="9">
    <source>
        <dbReference type="SAM" id="Phobius"/>
    </source>
</evidence>
<dbReference type="GO" id="GO:0005524">
    <property type="term" value="F:ATP binding"/>
    <property type="evidence" value="ECO:0007669"/>
    <property type="project" value="UniProtKB-KW"/>
</dbReference>
<feature type="transmembrane region" description="Helical" evidence="9">
    <location>
        <begin position="153"/>
        <end position="176"/>
    </location>
</feature>
<feature type="domain" description="ABC transporter" evidence="10">
    <location>
        <begin position="338"/>
        <end position="564"/>
    </location>
</feature>
<gene>
    <name evidence="11" type="ORF">GCM10010915_25570</name>
</gene>
<feature type="transmembrane region" description="Helical" evidence="9">
    <location>
        <begin position="85"/>
        <end position="107"/>
    </location>
</feature>
<accession>A0A916YFJ2</accession>
<feature type="transmembrane region" description="Helical" evidence="9">
    <location>
        <begin position="9"/>
        <end position="29"/>
    </location>
</feature>
<dbReference type="SMART" id="SM00382">
    <property type="entry name" value="AAA"/>
    <property type="match status" value="1"/>
</dbReference>
<dbReference type="CDD" id="cd06581">
    <property type="entry name" value="TM_PBP1_LivM_like"/>
    <property type="match status" value="1"/>
</dbReference>
<sequence>MTRPTRRIGYAHVGALVASTAAVGIAPFFLPPYPLALLTLALAYGLFAFGLDIAWGRAGVISIGHAAFFGIGAYCAAIAESVGVPPVVGGIVGILGAALVAIAVGLIGLQRRAAMSTMAVLTLALTLLVEQVARSWRPVTNGSNGLFVESRGLIADFYITGVVVIVTVALVWYFVIRGRWGRRFLAVSMVPVRAAHLGVSVRGTKLVAFAISAAIAALAGVLAAPTMGLVVPSTAGILMSTQVLVWLAVGGRGTIFGAFFGAILITVGERYLGDVLGSWYLLALGVVFLLIVRFAPGGFAGLLAKLARVSDSARARLGTHIPPYTAATDAPRDADGTVTATGVTRSFGAAQIVRGIDFRADSGESVCIIGPNGAGKTTFLNIVAGDLTADSGEVTIAGRTATSWPIHRRARAGLGKVFQVPSLFSDLSPADNIALARAEALTASPLPVGLDRFETMSDGPAADLSLADLRALELAIVLAWGPTIIVLDEPAAGLSHDESIRLAQLLRRVSAESGSTLIVVEHDMEIVRELADRVVVLADGRVLAEGTLDEVAALDAVQNAYLGKTR</sequence>
<dbReference type="SUPFAM" id="SSF52540">
    <property type="entry name" value="P-loop containing nucleoside triphosphate hydrolases"/>
    <property type="match status" value="1"/>
</dbReference>
<reference evidence="11" key="1">
    <citation type="journal article" date="2014" name="Int. J. Syst. Evol. Microbiol.">
        <title>Complete genome sequence of Corynebacterium casei LMG S-19264T (=DSM 44701T), isolated from a smear-ripened cheese.</title>
        <authorList>
            <consortium name="US DOE Joint Genome Institute (JGI-PGF)"/>
            <person name="Walter F."/>
            <person name="Albersmeier A."/>
            <person name="Kalinowski J."/>
            <person name="Ruckert C."/>
        </authorList>
    </citation>
    <scope>NUCLEOTIDE SEQUENCE</scope>
    <source>
        <strain evidence="11">CGMCC 1.15152</strain>
    </source>
</reference>
<feature type="transmembrane region" description="Helical" evidence="9">
    <location>
        <begin position="35"/>
        <end position="53"/>
    </location>
</feature>
<dbReference type="EMBL" id="BMHO01000001">
    <property type="protein sequence ID" value="GGD43319.1"/>
    <property type="molecule type" value="Genomic_DNA"/>
</dbReference>
<dbReference type="GO" id="GO:0005886">
    <property type="term" value="C:plasma membrane"/>
    <property type="evidence" value="ECO:0007669"/>
    <property type="project" value="UniProtKB-SubCell"/>
</dbReference>
<dbReference type="RefSeq" id="WP_188712570.1">
    <property type="nucleotide sequence ID" value="NZ_BMHO01000001.1"/>
</dbReference>
<feature type="transmembrane region" description="Helical" evidence="9">
    <location>
        <begin position="60"/>
        <end position="79"/>
    </location>
</feature>
<evidence type="ECO:0000313" key="12">
    <source>
        <dbReference type="Proteomes" id="UP000633205"/>
    </source>
</evidence>
<dbReference type="InterPro" id="IPR027417">
    <property type="entry name" value="P-loop_NTPase"/>
</dbReference>
<dbReference type="Gene3D" id="3.40.50.300">
    <property type="entry name" value="P-loop containing nucleotide triphosphate hydrolases"/>
    <property type="match status" value="1"/>
</dbReference>
<dbReference type="GO" id="GO:0015658">
    <property type="term" value="F:branched-chain amino acid transmembrane transporter activity"/>
    <property type="evidence" value="ECO:0007669"/>
    <property type="project" value="InterPro"/>
</dbReference>
<comment type="subcellular location">
    <subcellularLocation>
        <location evidence="1">Cell membrane</location>
        <topology evidence="1">Multi-pass membrane protein</topology>
    </subcellularLocation>
</comment>
<evidence type="ECO:0000256" key="1">
    <source>
        <dbReference type="ARBA" id="ARBA00004651"/>
    </source>
</evidence>
<evidence type="ECO:0000256" key="6">
    <source>
        <dbReference type="ARBA" id="ARBA00022840"/>
    </source>
</evidence>
<keyword evidence="12" id="KW-1185">Reference proteome</keyword>
<dbReference type="Pfam" id="PF00005">
    <property type="entry name" value="ABC_tran"/>
    <property type="match status" value="1"/>
</dbReference>
<evidence type="ECO:0000256" key="8">
    <source>
        <dbReference type="ARBA" id="ARBA00023136"/>
    </source>
</evidence>
<feature type="transmembrane region" description="Helical" evidence="9">
    <location>
        <begin position="207"/>
        <end position="231"/>
    </location>
</feature>
<keyword evidence="4 9" id="KW-0812">Transmembrane</keyword>
<dbReference type="Proteomes" id="UP000633205">
    <property type="component" value="Unassembled WGS sequence"/>
</dbReference>
<evidence type="ECO:0000256" key="2">
    <source>
        <dbReference type="ARBA" id="ARBA00022448"/>
    </source>
</evidence>
<keyword evidence="6 11" id="KW-0067">ATP-binding</keyword>
<comment type="caution">
    <text evidence="11">The sequence shown here is derived from an EMBL/GenBank/DDBJ whole genome shotgun (WGS) entry which is preliminary data.</text>
</comment>
<feature type="transmembrane region" description="Helical" evidence="9">
    <location>
        <begin position="114"/>
        <end position="133"/>
    </location>
</feature>
<dbReference type="GO" id="GO:0016887">
    <property type="term" value="F:ATP hydrolysis activity"/>
    <property type="evidence" value="ECO:0007669"/>
    <property type="project" value="InterPro"/>
</dbReference>
<proteinExistence type="predicted"/>
<reference evidence="11" key="2">
    <citation type="submission" date="2020-09" db="EMBL/GenBank/DDBJ databases">
        <authorList>
            <person name="Sun Q."/>
            <person name="Zhou Y."/>
        </authorList>
    </citation>
    <scope>NUCLEOTIDE SEQUENCE</scope>
    <source>
        <strain evidence="11">CGMCC 1.15152</strain>
    </source>
</reference>
<dbReference type="InterPro" id="IPR051120">
    <property type="entry name" value="ABC_AA/LPS_Transport"/>
</dbReference>
<keyword evidence="3" id="KW-1003">Cell membrane</keyword>
<dbReference type="InterPro" id="IPR003593">
    <property type="entry name" value="AAA+_ATPase"/>
</dbReference>
<organism evidence="11 12">
    <name type="scientific">Microbacterium faecale</name>
    <dbReference type="NCBI Taxonomy" id="1804630"/>
    <lineage>
        <taxon>Bacteria</taxon>
        <taxon>Bacillati</taxon>
        <taxon>Actinomycetota</taxon>
        <taxon>Actinomycetes</taxon>
        <taxon>Micrococcales</taxon>
        <taxon>Microbacteriaceae</taxon>
        <taxon>Microbacterium</taxon>
    </lineage>
</organism>
<name>A0A916YFJ2_9MICO</name>
<dbReference type="PROSITE" id="PS50893">
    <property type="entry name" value="ABC_TRANSPORTER_2"/>
    <property type="match status" value="1"/>
</dbReference>
<protein>
    <submittedName>
        <fullName evidence="11">ABC transporter ATP-binding protein</fullName>
    </submittedName>
</protein>
<feature type="transmembrane region" description="Helical" evidence="9">
    <location>
        <begin position="279"/>
        <end position="304"/>
    </location>
</feature>
<evidence type="ECO:0000313" key="11">
    <source>
        <dbReference type="EMBL" id="GGD43319.1"/>
    </source>
</evidence>
<dbReference type="PANTHER" id="PTHR45772:SF2">
    <property type="entry name" value="ABC TRANSPORTER ATP-BINDING PROTEIN"/>
    <property type="match status" value="1"/>
</dbReference>
<dbReference type="AlphaFoldDB" id="A0A916YFJ2"/>
<dbReference type="Pfam" id="PF02653">
    <property type="entry name" value="BPD_transp_2"/>
    <property type="match status" value="1"/>
</dbReference>
<keyword evidence="2" id="KW-0813">Transport</keyword>
<evidence type="ECO:0000256" key="5">
    <source>
        <dbReference type="ARBA" id="ARBA00022741"/>
    </source>
</evidence>
<evidence type="ECO:0000259" key="10">
    <source>
        <dbReference type="PROSITE" id="PS50893"/>
    </source>
</evidence>
<dbReference type="InterPro" id="IPR003439">
    <property type="entry name" value="ABC_transporter-like_ATP-bd"/>
</dbReference>
<dbReference type="InterPro" id="IPR043428">
    <property type="entry name" value="LivM-like"/>
</dbReference>
<feature type="transmembrane region" description="Helical" evidence="9">
    <location>
        <begin position="243"/>
        <end position="267"/>
    </location>
</feature>
<dbReference type="InterPro" id="IPR001851">
    <property type="entry name" value="ABC_transp_permease"/>
</dbReference>
<keyword evidence="5" id="KW-0547">Nucleotide-binding</keyword>
<evidence type="ECO:0000256" key="3">
    <source>
        <dbReference type="ARBA" id="ARBA00022475"/>
    </source>
</evidence>
<evidence type="ECO:0000256" key="7">
    <source>
        <dbReference type="ARBA" id="ARBA00022989"/>
    </source>
</evidence>
<keyword evidence="7 9" id="KW-1133">Transmembrane helix</keyword>
<evidence type="ECO:0000256" key="4">
    <source>
        <dbReference type="ARBA" id="ARBA00022692"/>
    </source>
</evidence>